<keyword evidence="3 9" id="KW-0812">Transmembrane</keyword>
<feature type="transmembrane region" description="Helical" evidence="9">
    <location>
        <begin position="356"/>
        <end position="376"/>
    </location>
</feature>
<protein>
    <recommendedName>
        <fullName evidence="7">UNC93-like protein MFSD11</fullName>
    </recommendedName>
    <alternativeName>
        <fullName evidence="8">Major facilitator superfamily domain-containing protein 11</fullName>
    </alternativeName>
</protein>
<accession>A0A1D1V0S8</accession>
<dbReference type="Proteomes" id="UP000186922">
    <property type="component" value="Unassembled WGS sequence"/>
</dbReference>
<evidence type="ECO:0000256" key="4">
    <source>
        <dbReference type="ARBA" id="ARBA00022989"/>
    </source>
</evidence>
<dbReference type="PANTHER" id="PTHR23294:SF0">
    <property type="entry name" value="UNC93-LIKE PROTEIN MFSD11"/>
    <property type="match status" value="1"/>
</dbReference>
<feature type="transmembrane region" description="Helical" evidence="9">
    <location>
        <begin position="21"/>
        <end position="40"/>
    </location>
</feature>
<evidence type="ECO:0000256" key="9">
    <source>
        <dbReference type="SAM" id="Phobius"/>
    </source>
</evidence>
<evidence type="ECO:0000256" key="2">
    <source>
        <dbReference type="ARBA" id="ARBA00009172"/>
    </source>
</evidence>
<evidence type="ECO:0000256" key="8">
    <source>
        <dbReference type="ARBA" id="ARBA00041910"/>
    </source>
</evidence>
<dbReference type="OrthoDB" id="196103at2759"/>
<evidence type="ECO:0000313" key="11">
    <source>
        <dbReference type="Proteomes" id="UP000186922"/>
    </source>
</evidence>
<name>A0A1D1V0S8_RAMVA</name>
<feature type="transmembrane region" description="Helical" evidence="9">
    <location>
        <begin position="46"/>
        <end position="67"/>
    </location>
</feature>
<sequence length="398" mass="43577">MAISNWIAPSVIAYTGPKFGMVLGGIPYCLFMAVFFRPYLGTLYASSILLGIGAAVLWTSQGVFLTINSSDQTMSRNAGMFWAILQLSNLWGNIFATVELSGQKSIDSALRTRLFVGLLCAAILGVLLFLVLRYPGKRDRGRTATSRSTSTKVRCLHCTTKWREWVWLREIRQSFRLLMTLKMLLLAITFAYTGFMLTFWSGVFGTSIHFTKVLGDERNYLLGLSGVVIGLGEITSGALFGFLGSTIKRRGRSSIAVLGVVLQLISYLLIFLFFPFDSPSHETDLATYVAPNKDVALICSFLLGFGDAAINVQIYALLGNTYSADSAPAFALFKFVQSVTAAIAFFYATMTLPGQLVIVTATGILGAASFCIVELLNHREETKGLEIQLQSPKKSTNL</sequence>
<dbReference type="PANTHER" id="PTHR23294">
    <property type="entry name" value="ET TRANSLATION PRODUCT-RELATED"/>
    <property type="match status" value="1"/>
</dbReference>
<feature type="transmembrane region" description="Helical" evidence="9">
    <location>
        <begin position="177"/>
        <end position="200"/>
    </location>
</feature>
<organism evidence="10 11">
    <name type="scientific">Ramazzottius varieornatus</name>
    <name type="common">Water bear</name>
    <name type="synonym">Tardigrade</name>
    <dbReference type="NCBI Taxonomy" id="947166"/>
    <lineage>
        <taxon>Eukaryota</taxon>
        <taxon>Metazoa</taxon>
        <taxon>Ecdysozoa</taxon>
        <taxon>Tardigrada</taxon>
        <taxon>Eutardigrada</taxon>
        <taxon>Parachela</taxon>
        <taxon>Hypsibioidea</taxon>
        <taxon>Ramazzottiidae</taxon>
        <taxon>Ramazzottius</taxon>
    </lineage>
</organism>
<dbReference type="AlphaFoldDB" id="A0A1D1V0S8"/>
<dbReference type="EMBL" id="BDGG01000002">
    <property type="protein sequence ID" value="GAU93177.1"/>
    <property type="molecule type" value="Genomic_DNA"/>
</dbReference>
<feature type="transmembrane region" description="Helical" evidence="9">
    <location>
        <begin position="110"/>
        <end position="132"/>
    </location>
</feature>
<evidence type="ECO:0000256" key="1">
    <source>
        <dbReference type="ARBA" id="ARBA00004141"/>
    </source>
</evidence>
<feature type="transmembrane region" description="Helical" evidence="9">
    <location>
        <begin position="255"/>
        <end position="275"/>
    </location>
</feature>
<dbReference type="InterPro" id="IPR010291">
    <property type="entry name" value="Ion_channel_UNC-93"/>
</dbReference>
<evidence type="ECO:0000256" key="5">
    <source>
        <dbReference type="ARBA" id="ARBA00023136"/>
    </source>
</evidence>
<keyword evidence="5 9" id="KW-0472">Membrane</keyword>
<proteinExistence type="inferred from homology"/>
<dbReference type="Gene3D" id="1.20.1250.20">
    <property type="entry name" value="MFS general substrate transporter like domains"/>
    <property type="match status" value="1"/>
</dbReference>
<dbReference type="SUPFAM" id="SSF103473">
    <property type="entry name" value="MFS general substrate transporter"/>
    <property type="match status" value="1"/>
</dbReference>
<comment type="subcellular location">
    <subcellularLocation>
        <location evidence="1">Membrane</location>
        <topology evidence="1">Multi-pass membrane protein</topology>
    </subcellularLocation>
</comment>
<dbReference type="InterPro" id="IPR051617">
    <property type="entry name" value="UNC-93-like_regulator"/>
</dbReference>
<evidence type="ECO:0000256" key="7">
    <source>
        <dbReference type="ARBA" id="ARBA00040302"/>
    </source>
</evidence>
<keyword evidence="4 9" id="KW-1133">Transmembrane helix</keyword>
<comment type="caution">
    <text evidence="10">The sequence shown here is derived from an EMBL/GenBank/DDBJ whole genome shotgun (WGS) entry which is preliminary data.</text>
</comment>
<dbReference type="Pfam" id="PF05978">
    <property type="entry name" value="UNC-93"/>
    <property type="match status" value="1"/>
</dbReference>
<dbReference type="GO" id="GO:0016020">
    <property type="term" value="C:membrane"/>
    <property type="evidence" value="ECO:0007669"/>
    <property type="project" value="UniProtKB-SubCell"/>
</dbReference>
<reference evidence="10 11" key="1">
    <citation type="journal article" date="2016" name="Nat. Commun.">
        <title>Extremotolerant tardigrade genome and improved radiotolerance of human cultured cells by tardigrade-unique protein.</title>
        <authorList>
            <person name="Hashimoto T."/>
            <person name="Horikawa D.D."/>
            <person name="Saito Y."/>
            <person name="Kuwahara H."/>
            <person name="Kozuka-Hata H."/>
            <person name="Shin-I T."/>
            <person name="Minakuchi Y."/>
            <person name="Ohishi K."/>
            <person name="Motoyama A."/>
            <person name="Aizu T."/>
            <person name="Enomoto A."/>
            <person name="Kondo K."/>
            <person name="Tanaka S."/>
            <person name="Hara Y."/>
            <person name="Koshikawa S."/>
            <person name="Sagara H."/>
            <person name="Miura T."/>
            <person name="Yokobori S."/>
            <person name="Miyagawa K."/>
            <person name="Suzuki Y."/>
            <person name="Kubo T."/>
            <person name="Oyama M."/>
            <person name="Kohara Y."/>
            <person name="Fujiyama A."/>
            <person name="Arakawa K."/>
            <person name="Katayama T."/>
            <person name="Toyoda A."/>
            <person name="Kunieda T."/>
        </authorList>
    </citation>
    <scope>NUCLEOTIDE SEQUENCE [LARGE SCALE GENOMIC DNA]</scope>
    <source>
        <strain evidence="10 11">YOKOZUNA-1</strain>
    </source>
</reference>
<feature type="transmembrane region" description="Helical" evidence="9">
    <location>
        <begin position="79"/>
        <end position="98"/>
    </location>
</feature>
<evidence type="ECO:0000256" key="3">
    <source>
        <dbReference type="ARBA" id="ARBA00022692"/>
    </source>
</evidence>
<evidence type="ECO:0000256" key="6">
    <source>
        <dbReference type="ARBA" id="ARBA00023180"/>
    </source>
</evidence>
<dbReference type="InterPro" id="IPR036259">
    <property type="entry name" value="MFS_trans_sf"/>
</dbReference>
<comment type="similarity">
    <text evidence="2">Belongs to the unc-93 family.</text>
</comment>
<keyword evidence="11" id="KW-1185">Reference proteome</keyword>
<feature type="transmembrane region" description="Helical" evidence="9">
    <location>
        <begin position="220"/>
        <end position="243"/>
    </location>
</feature>
<evidence type="ECO:0000313" key="10">
    <source>
        <dbReference type="EMBL" id="GAU93177.1"/>
    </source>
</evidence>
<feature type="transmembrane region" description="Helical" evidence="9">
    <location>
        <begin position="295"/>
        <end position="318"/>
    </location>
</feature>
<feature type="transmembrane region" description="Helical" evidence="9">
    <location>
        <begin position="330"/>
        <end position="350"/>
    </location>
</feature>
<keyword evidence="6" id="KW-0325">Glycoprotein</keyword>
<gene>
    <name evidence="10" type="primary">RvY_05156-1</name>
    <name evidence="10" type="synonym">RvY_05156.1</name>
    <name evidence="10" type="ORF">RvY_05156</name>
</gene>